<dbReference type="PANTHER" id="PTHR30160:SF22">
    <property type="entry name" value="LIPOPOLYSACCHARIDE CORE BIOSYNTHESIS PROTEIN"/>
    <property type="match status" value="1"/>
</dbReference>
<sequence length="324" mass="35906">MGDVAMSVPVIRAFLEQHSDVKITVVTRERFKPIFQNIEGVSVFGAQLKEKHKGVFGLFRLAKELRALNFDAIADLHNVLRTKILKLFLIDKKVVQLDKARAEKRALICGRSFHQLKTTPQRYADVFKNLGFKVDLSNPTFPPPAELDSELKRFISNAKLKTIGIAPFAAHKSKIYPLDKMKQVVAELSKQHNIVLFGGGTEEIEVLNTMTTGYDTVVSVAGKLNFEKELKLISNLDVMLSMDSGNGHLAAMLGKRVITIWGVTHPYTGFAPFNQSSDNALLADRTQFPLIPTSVYGNNYPEGYDMAAGSISPSTVVEKVKSVL</sequence>
<dbReference type="GO" id="GO:0005829">
    <property type="term" value="C:cytosol"/>
    <property type="evidence" value="ECO:0007669"/>
    <property type="project" value="TreeGrafter"/>
</dbReference>
<dbReference type="InterPro" id="IPR051199">
    <property type="entry name" value="LPS_LOS_Heptosyltrfase"/>
</dbReference>
<dbReference type="GO" id="GO:0009244">
    <property type="term" value="P:lipopolysaccharide core region biosynthetic process"/>
    <property type="evidence" value="ECO:0007669"/>
    <property type="project" value="TreeGrafter"/>
</dbReference>
<dbReference type="SUPFAM" id="SSF53756">
    <property type="entry name" value="UDP-Glycosyltransferase/glycogen phosphorylase"/>
    <property type="match status" value="1"/>
</dbReference>
<evidence type="ECO:0000256" key="2">
    <source>
        <dbReference type="ARBA" id="ARBA00022679"/>
    </source>
</evidence>
<dbReference type="CDD" id="cd03789">
    <property type="entry name" value="GT9_LPS_heptosyltransferase"/>
    <property type="match status" value="1"/>
</dbReference>
<accession>A0A265V0R8</accession>
<dbReference type="EMBL" id="NGJN01000001">
    <property type="protein sequence ID" value="OZV71164.1"/>
    <property type="molecule type" value="Genomic_DNA"/>
</dbReference>
<dbReference type="OrthoDB" id="9768048at2"/>
<reference evidence="3 4" key="1">
    <citation type="submission" date="2017-05" db="EMBL/GenBank/DDBJ databases">
        <title>The draft genome sequence of Idiomarina salinarum WNB302.</title>
        <authorList>
            <person name="Sun Y."/>
            <person name="Chen B."/>
            <person name="Du Z."/>
        </authorList>
    </citation>
    <scope>NUCLEOTIDE SEQUENCE [LARGE SCALE GENOMIC DNA]</scope>
    <source>
        <strain evidence="3 4">WNB302</strain>
    </source>
</reference>
<name>A0A265V0R8_9FLAO</name>
<gene>
    <name evidence="3" type="ORF">CA834_01435</name>
</gene>
<dbReference type="Gene3D" id="3.40.50.2000">
    <property type="entry name" value="Glycogen Phosphorylase B"/>
    <property type="match status" value="2"/>
</dbReference>
<evidence type="ECO:0000256" key="1">
    <source>
        <dbReference type="ARBA" id="ARBA00022676"/>
    </source>
</evidence>
<keyword evidence="2 3" id="KW-0808">Transferase</keyword>
<dbReference type="Pfam" id="PF01075">
    <property type="entry name" value="Glyco_transf_9"/>
    <property type="match status" value="1"/>
</dbReference>
<organism evidence="3 4">
    <name type="scientific">Winogradskyella aurantia</name>
    <dbReference type="NCBI Taxonomy" id="1915063"/>
    <lineage>
        <taxon>Bacteria</taxon>
        <taxon>Pseudomonadati</taxon>
        <taxon>Bacteroidota</taxon>
        <taxon>Flavobacteriia</taxon>
        <taxon>Flavobacteriales</taxon>
        <taxon>Flavobacteriaceae</taxon>
        <taxon>Winogradskyella</taxon>
    </lineage>
</organism>
<evidence type="ECO:0000313" key="4">
    <source>
        <dbReference type="Proteomes" id="UP000216840"/>
    </source>
</evidence>
<comment type="caution">
    <text evidence="3">The sequence shown here is derived from an EMBL/GenBank/DDBJ whole genome shotgun (WGS) entry which is preliminary data.</text>
</comment>
<proteinExistence type="predicted"/>
<protein>
    <submittedName>
        <fullName evidence="3">ADP-heptose--LPS heptosyltransferase RfaF</fullName>
    </submittedName>
</protein>
<dbReference type="AlphaFoldDB" id="A0A265V0R8"/>
<dbReference type="InterPro" id="IPR002201">
    <property type="entry name" value="Glyco_trans_9"/>
</dbReference>
<dbReference type="PANTHER" id="PTHR30160">
    <property type="entry name" value="TETRAACYLDISACCHARIDE 4'-KINASE-RELATED"/>
    <property type="match status" value="1"/>
</dbReference>
<keyword evidence="4" id="KW-1185">Reference proteome</keyword>
<keyword evidence="1" id="KW-0328">Glycosyltransferase</keyword>
<dbReference type="GO" id="GO:0008713">
    <property type="term" value="F:ADP-heptose-lipopolysaccharide heptosyltransferase activity"/>
    <property type="evidence" value="ECO:0007669"/>
    <property type="project" value="TreeGrafter"/>
</dbReference>
<evidence type="ECO:0000313" key="3">
    <source>
        <dbReference type="EMBL" id="OZV71164.1"/>
    </source>
</evidence>
<dbReference type="Proteomes" id="UP000216840">
    <property type="component" value="Unassembled WGS sequence"/>
</dbReference>